<dbReference type="SUPFAM" id="SSF47384">
    <property type="entry name" value="Homodimeric domain of signal transducing histidine kinase"/>
    <property type="match status" value="1"/>
</dbReference>
<dbReference type="SMART" id="SM00387">
    <property type="entry name" value="HATPase_c"/>
    <property type="match status" value="1"/>
</dbReference>
<keyword evidence="7" id="KW-0472">Membrane</keyword>
<evidence type="ECO:0000313" key="10">
    <source>
        <dbReference type="EMBL" id="WKN36687.1"/>
    </source>
</evidence>
<protein>
    <recommendedName>
        <fullName evidence="2">histidine kinase</fullName>
        <ecNumber evidence="2">2.7.13.3</ecNumber>
    </recommendedName>
</protein>
<dbReference type="FunFam" id="3.30.565.10:FF:000010">
    <property type="entry name" value="Sensor histidine kinase RcsC"/>
    <property type="match status" value="1"/>
</dbReference>
<evidence type="ECO:0000256" key="5">
    <source>
        <dbReference type="PROSITE-ProRule" id="PRU00169"/>
    </source>
</evidence>
<evidence type="ECO:0000256" key="7">
    <source>
        <dbReference type="SAM" id="Phobius"/>
    </source>
</evidence>
<dbReference type="EC" id="2.7.13.3" evidence="2"/>
<keyword evidence="7" id="KW-1133">Transmembrane helix</keyword>
<feature type="modified residue" description="4-aspartylphosphate" evidence="5">
    <location>
        <position position="421"/>
    </location>
</feature>
<dbReference type="PROSITE" id="PS50110">
    <property type="entry name" value="RESPONSE_REGULATORY"/>
    <property type="match status" value="1"/>
</dbReference>
<reference evidence="10" key="1">
    <citation type="journal article" date="2023" name="Comput. Struct. Biotechnol. J.">
        <title>Discovery of a novel marine Bacteroidetes with a rich repertoire of carbohydrate-active enzymes.</title>
        <authorList>
            <person name="Chen B."/>
            <person name="Liu G."/>
            <person name="Chen Q."/>
            <person name="Wang H."/>
            <person name="Liu L."/>
            <person name="Tang K."/>
        </authorList>
    </citation>
    <scope>NUCLEOTIDE SEQUENCE</scope>
    <source>
        <strain evidence="10">TK19036</strain>
    </source>
</reference>
<feature type="transmembrane region" description="Helical" evidence="7">
    <location>
        <begin position="16"/>
        <end position="33"/>
    </location>
</feature>
<dbReference type="GO" id="GO:0005524">
    <property type="term" value="F:ATP binding"/>
    <property type="evidence" value="ECO:0007669"/>
    <property type="project" value="UniProtKB-KW"/>
</dbReference>
<dbReference type="CDD" id="cd16922">
    <property type="entry name" value="HATPase_EvgS-ArcB-TorS-like"/>
    <property type="match status" value="1"/>
</dbReference>
<dbReference type="EMBL" id="CP120682">
    <property type="protein sequence ID" value="WKN36687.1"/>
    <property type="molecule type" value="Genomic_DNA"/>
</dbReference>
<keyword evidence="3 5" id="KW-0597">Phosphoprotein</keyword>
<dbReference type="InterPro" id="IPR011006">
    <property type="entry name" value="CheY-like_superfamily"/>
</dbReference>
<dbReference type="Gene3D" id="3.40.50.2300">
    <property type="match status" value="1"/>
</dbReference>
<proteinExistence type="predicted"/>
<sequence length="495" mass="55034">MVQYLTAHLACGQKRAYQYLLALFGFLALLLWVKVNYGSQAFVELSYSDEQEVWGAPFILGTGLFFLHYLTSQFVHSEKRLTAELRSSLQEREALVRELNEKQIELLEAKHEAETATKRKSEFLSTMSHEIRTPLNAVVGISHLLQEDQTRSEQLENLNILKFSAENLVALVNNILDFNKIEAGKIELELASFNLSHLLASIHHAHLLQAKKKNISLEVDVASDVPIMLTGDPTRLAQILHNLVGNAVKFTNDGSVKVSVACQSAETASSTLRFTISDTGIGISEDKLEVIFDSFTQANADTTRRYGGTGLGLAITKRLIELYNSKIKVESKEGAGSTFYFDLKLATSDADLEEAVLPDILQNAFSSARGKRVLLAEDNEINVLIAKKHLAKLEVTLDIAQNGEEAVSMVKSSSYDLILMDLHMPLMNGFDAAKEIRSMDENIPIIGLTAAVEDETQLKMQEVGIDEWIFKPIEPKILREVLLKNLAKGECLKKT</sequence>
<dbReference type="Gene3D" id="1.10.287.130">
    <property type="match status" value="1"/>
</dbReference>
<reference evidence="10" key="2">
    <citation type="journal article" date="2024" name="Antonie Van Leeuwenhoek">
        <title>Roseihalotalea indica gen. nov., sp. nov., a halophilic Bacteroidetes from mesopelagic Southwest Indian Ocean with higher carbohydrate metabolic potential.</title>
        <authorList>
            <person name="Chen B."/>
            <person name="Zhang M."/>
            <person name="Lin D."/>
            <person name="Ye J."/>
            <person name="Tang K."/>
        </authorList>
    </citation>
    <scope>NUCLEOTIDE SEQUENCE</scope>
    <source>
        <strain evidence="10">TK19036</strain>
    </source>
</reference>
<dbReference type="Pfam" id="PF02518">
    <property type="entry name" value="HATPase_c"/>
    <property type="match status" value="1"/>
</dbReference>
<dbReference type="InterPro" id="IPR036097">
    <property type="entry name" value="HisK_dim/P_sf"/>
</dbReference>
<feature type="domain" description="Histidine kinase" evidence="8">
    <location>
        <begin position="126"/>
        <end position="347"/>
    </location>
</feature>
<dbReference type="Gene3D" id="3.30.565.10">
    <property type="entry name" value="Histidine kinase-like ATPase, C-terminal domain"/>
    <property type="match status" value="1"/>
</dbReference>
<evidence type="ECO:0000259" key="9">
    <source>
        <dbReference type="PROSITE" id="PS50110"/>
    </source>
</evidence>
<dbReference type="SUPFAM" id="SSF55874">
    <property type="entry name" value="ATPase domain of HSP90 chaperone/DNA topoisomerase II/histidine kinase"/>
    <property type="match status" value="1"/>
</dbReference>
<dbReference type="SUPFAM" id="SSF52172">
    <property type="entry name" value="CheY-like"/>
    <property type="match status" value="1"/>
</dbReference>
<dbReference type="CDD" id="cd17546">
    <property type="entry name" value="REC_hyHK_CKI1_RcsC-like"/>
    <property type="match status" value="1"/>
</dbReference>
<dbReference type="PRINTS" id="PR00344">
    <property type="entry name" value="BCTRLSENSOR"/>
</dbReference>
<evidence type="ECO:0000256" key="6">
    <source>
        <dbReference type="SAM" id="Coils"/>
    </source>
</evidence>
<dbReference type="CDD" id="cd00082">
    <property type="entry name" value="HisKA"/>
    <property type="match status" value="1"/>
</dbReference>
<evidence type="ECO:0000256" key="3">
    <source>
        <dbReference type="ARBA" id="ARBA00022553"/>
    </source>
</evidence>
<accession>A0AA49JIT1</accession>
<keyword evidence="4" id="KW-0902">Two-component regulatory system</keyword>
<dbReference type="InterPro" id="IPR004358">
    <property type="entry name" value="Sig_transdc_His_kin-like_C"/>
</dbReference>
<organism evidence="10">
    <name type="scientific">Roseihalotalea indica</name>
    <dbReference type="NCBI Taxonomy" id="2867963"/>
    <lineage>
        <taxon>Bacteria</taxon>
        <taxon>Pseudomonadati</taxon>
        <taxon>Bacteroidota</taxon>
        <taxon>Cytophagia</taxon>
        <taxon>Cytophagales</taxon>
        <taxon>Catalimonadaceae</taxon>
        <taxon>Roseihalotalea</taxon>
    </lineage>
</organism>
<dbReference type="GO" id="GO:0000155">
    <property type="term" value="F:phosphorelay sensor kinase activity"/>
    <property type="evidence" value="ECO:0007669"/>
    <property type="project" value="InterPro"/>
</dbReference>
<dbReference type="PANTHER" id="PTHR45339">
    <property type="entry name" value="HYBRID SIGNAL TRANSDUCTION HISTIDINE KINASE J"/>
    <property type="match status" value="1"/>
</dbReference>
<dbReference type="InterPro" id="IPR003594">
    <property type="entry name" value="HATPase_dom"/>
</dbReference>
<dbReference type="SMART" id="SM00388">
    <property type="entry name" value="HisKA"/>
    <property type="match status" value="1"/>
</dbReference>
<dbReference type="AlphaFoldDB" id="A0AA49JIT1"/>
<dbReference type="InterPro" id="IPR036890">
    <property type="entry name" value="HATPase_C_sf"/>
</dbReference>
<dbReference type="SMART" id="SM00448">
    <property type="entry name" value="REC"/>
    <property type="match status" value="1"/>
</dbReference>
<feature type="transmembrane region" description="Helical" evidence="7">
    <location>
        <begin position="53"/>
        <end position="71"/>
    </location>
</feature>
<keyword evidence="6" id="KW-0175">Coiled coil</keyword>
<dbReference type="Pfam" id="PF00512">
    <property type="entry name" value="HisKA"/>
    <property type="match status" value="1"/>
</dbReference>
<evidence type="ECO:0000256" key="1">
    <source>
        <dbReference type="ARBA" id="ARBA00000085"/>
    </source>
</evidence>
<keyword evidence="7" id="KW-0812">Transmembrane</keyword>
<feature type="coiled-coil region" evidence="6">
    <location>
        <begin position="78"/>
        <end position="119"/>
    </location>
</feature>
<comment type="catalytic activity">
    <reaction evidence="1">
        <text>ATP + protein L-histidine = ADP + protein N-phospho-L-histidine.</text>
        <dbReference type="EC" id="2.7.13.3"/>
    </reaction>
</comment>
<evidence type="ECO:0000256" key="2">
    <source>
        <dbReference type="ARBA" id="ARBA00012438"/>
    </source>
</evidence>
<keyword evidence="10" id="KW-0547">Nucleotide-binding</keyword>
<gene>
    <name evidence="10" type="ORF">K4G66_30450</name>
</gene>
<dbReference type="InterPro" id="IPR003661">
    <property type="entry name" value="HisK_dim/P_dom"/>
</dbReference>
<dbReference type="PROSITE" id="PS50109">
    <property type="entry name" value="HIS_KIN"/>
    <property type="match status" value="1"/>
</dbReference>
<evidence type="ECO:0000256" key="4">
    <source>
        <dbReference type="ARBA" id="ARBA00023012"/>
    </source>
</evidence>
<dbReference type="PANTHER" id="PTHR45339:SF1">
    <property type="entry name" value="HYBRID SIGNAL TRANSDUCTION HISTIDINE KINASE J"/>
    <property type="match status" value="1"/>
</dbReference>
<name>A0AA49JIT1_9BACT</name>
<keyword evidence="10" id="KW-0067">ATP-binding</keyword>
<dbReference type="InterPro" id="IPR001789">
    <property type="entry name" value="Sig_transdc_resp-reg_receiver"/>
</dbReference>
<feature type="domain" description="Response regulatory" evidence="9">
    <location>
        <begin position="372"/>
        <end position="486"/>
    </location>
</feature>
<evidence type="ECO:0000259" key="8">
    <source>
        <dbReference type="PROSITE" id="PS50109"/>
    </source>
</evidence>
<dbReference type="Pfam" id="PF00072">
    <property type="entry name" value="Response_reg"/>
    <property type="match status" value="1"/>
</dbReference>
<dbReference type="InterPro" id="IPR005467">
    <property type="entry name" value="His_kinase_dom"/>
</dbReference>